<accession>A0A1M6LTA2</accession>
<reference evidence="2" key="1">
    <citation type="submission" date="2016-11" db="EMBL/GenBank/DDBJ databases">
        <authorList>
            <person name="Varghese N."/>
            <person name="Submissions S."/>
        </authorList>
    </citation>
    <scope>NUCLEOTIDE SEQUENCE [LARGE SCALE GENOMIC DNA]</scope>
    <source>
        <strain evidence="2">DSM 26884</strain>
    </source>
</reference>
<proteinExistence type="predicted"/>
<dbReference type="AlphaFoldDB" id="A0A1M6LTA2"/>
<sequence length="52" mass="5978">MKEKVEIAEINVSDYFQQKPSLPSICIRQNNNKKGNSIGFTLSTHYKDTVVY</sequence>
<evidence type="ECO:0000313" key="1">
    <source>
        <dbReference type="EMBL" id="SHJ74451.1"/>
    </source>
</evidence>
<gene>
    <name evidence="1" type="ORF">SAMN05444350_1551</name>
</gene>
<protein>
    <submittedName>
        <fullName evidence="1">Uncharacterized protein</fullName>
    </submittedName>
</protein>
<dbReference type="EMBL" id="FQZN01000055">
    <property type="protein sequence ID" value="SHJ74451.1"/>
    <property type="molecule type" value="Genomic_DNA"/>
</dbReference>
<keyword evidence="2" id="KW-1185">Reference proteome</keyword>
<dbReference type="Proteomes" id="UP000184192">
    <property type="component" value="Unassembled WGS sequence"/>
</dbReference>
<evidence type="ECO:0000313" key="2">
    <source>
        <dbReference type="Proteomes" id="UP000184192"/>
    </source>
</evidence>
<name>A0A1M6LTA2_9BACE</name>
<organism evidence="1 2">
    <name type="scientific">Bacteroides stercorirosoris</name>
    <dbReference type="NCBI Taxonomy" id="871324"/>
    <lineage>
        <taxon>Bacteria</taxon>
        <taxon>Pseudomonadati</taxon>
        <taxon>Bacteroidota</taxon>
        <taxon>Bacteroidia</taxon>
        <taxon>Bacteroidales</taxon>
        <taxon>Bacteroidaceae</taxon>
        <taxon>Bacteroides</taxon>
    </lineage>
</organism>